<dbReference type="EMBL" id="CP036298">
    <property type="protein sequence ID" value="QDV22475.1"/>
    <property type="molecule type" value="Genomic_DNA"/>
</dbReference>
<accession>A0A518G1L4</accession>
<dbReference type="RefSeq" id="WP_145074067.1">
    <property type="nucleotide sequence ID" value="NZ_CP036298.1"/>
</dbReference>
<evidence type="ECO:0000313" key="5">
    <source>
        <dbReference type="Proteomes" id="UP000318017"/>
    </source>
</evidence>
<evidence type="ECO:0000256" key="1">
    <source>
        <dbReference type="SAM" id="Coils"/>
    </source>
</evidence>
<keyword evidence="3" id="KW-0812">Transmembrane</keyword>
<reference evidence="4 5" key="1">
    <citation type="submission" date="2019-02" db="EMBL/GenBank/DDBJ databases">
        <title>Deep-cultivation of Planctomycetes and their phenomic and genomic characterization uncovers novel biology.</title>
        <authorList>
            <person name="Wiegand S."/>
            <person name="Jogler M."/>
            <person name="Boedeker C."/>
            <person name="Pinto D."/>
            <person name="Vollmers J."/>
            <person name="Rivas-Marin E."/>
            <person name="Kohn T."/>
            <person name="Peeters S.H."/>
            <person name="Heuer A."/>
            <person name="Rast P."/>
            <person name="Oberbeckmann S."/>
            <person name="Bunk B."/>
            <person name="Jeske O."/>
            <person name="Meyerdierks A."/>
            <person name="Storesund J.E."/>
            <person name="Kallscheuer N."/>
            <person name="Luecker S."/>
            <person name="Lage O.M."/>
            <person name="Pohl T."/>
            <person name="Merkel B.J."/>
            <person name="Hornburger P."/>
            <person name="Mueller R.-W."/>
            <person name="Bruemmer F."/>
            <person name="Labrenz M."/>
            <person name="Spormann A.M."/>
            <person name="Op den Camp H."/>
            <person name="Overmann J."/>
            <person name="Amann R."/>
            <person name="Jetten M.S.M."/>
            <person name="Mascher T."/>
            <person name="Medema M.H."/>
            <person name="Devos D.P."/>
            <person name="Kaster A.-K."/>
            <person name="Ovreas L."/>
            <person name="Rohde M."/>
            <person name="Galperin M.Y."/>
            <person name="Jogler C."/>
        </authorList>
    </citation>
    <scope>NUCLEOTIDE SEQUENCE [LARGE SCALE GENOMIC DNA]</scope>
    <source>
        <strain evidence="4 5">Q31a</strain>
    </source>
</reference>
<keyword evidence="3" id="KW-0472">Membrane</keyword>
<evidence type="ECO:0000256" key="2">
    <source>
        <dbReference type="SAM" id="MobiDB-lite"/>
    </source>
</evidence>
<keyword evidence="1" id="KW-0175">Coiled coil</keyword>
<feature type="transmembrane region" description="Helical" evidence="3">
    <location>
        <begin position="12"/>
        <end position="33"/>
    </location>
</feature>
<evidence type="ECO:0000313" key="4">
    <source>
        <dbReference type="EMBL" id="QDV22475.1"/>
    </source>
</evidence>
<gene>
    <name evidence="4" type="ORF">Q31a_07600</name>
</gene>
<sequence>MAVRDRNLFAWQAYVITMAFLSVALLLGMFFLWRSHADLSTKLDAANEQLSTATAAVRKSDSRVERLKSMLGYGENSVEDMERMQSEFQADESLSMVEKDYAEAMKLFAPSVPANEKDLMALPMYLLNTVRERNVDIDTARQREAKLTEEKTATVQRETKKAEDAVAAQKKAEADLEQTRVEHAKMLAEVNKQKDEAVAKFGEYKQMLDSKMAAVTNELKNTTATADRQRAAIDDLTDKLAQYENPDFAAPQGDIIDVANGGTVVWINLGKEDGLREGVPFSVIDESAVNISEAKPKAQLIVNRVFDAHLCQATVQDYDYRKTIMKGDKVYSPAWRPGRKVGFALVGVMDVNGDGKDDINQIRELIGTAGGSIDAEISPEGTSTGQMTYNTSWLVLGTDLSLPENASDEMRQQQAAKATQYAEFMKLARQNGVQQISLDKLMGYLKTKSSDRTIPLGTRTRADDFPIGKRVNPPASRGSVSDIYTPRVAPK</sequence>
<keyword evidence="5" id="KW-1185">Reference proteome</keyword>
<feature type="region of interest" description="Disordered" evidence="2">
    <location>
        <begin position="455"/>
        <end position="491"/>
    </location>
</feature>
<protein>
    <submittedName>
        <fullName evidence="4">Uncharacterized protein</fullName>
    </submittedName>
</protein>
<organism evidence="4 5">
    <name type="scientific">Aureliella helgolandensis</name>
    <dbReference type="NCBI Taxonomy" id="2527968"/>
    <lineage>
        <taxon>Bacteria</taxon>
        <taxon>Pseudomonadati</taxon>
        <taxon>Planctomycetota</taxon>
        <taxon>Planctomycetia</taxon>
        <taxon>Pirellulales</taxon>
        <taxon>Pirellulaceae</taxon>
        <taxon>Aureliella</taxon>
    </lineage>
</organism>
<name>A0A518G1L4_9BACT</name>
<feature type="coiled-coil region" evidence="1">
    <location>
        <begin position="162"/>
        <end position="239"/>
    </location>
</feature>
<proteinExistence type="predicted"/>
<evidence type="ECO:0000256" key="3">
    <source>
        <dbReference type="SAM" id="Phobius"/>
    </source>
</evidence>
<dbReference type="KEGG" id="ahel:Q31a_07600"/>
<dbReference type="OrthoDB" id="230112at2"/>
<keyword evidence="3" id="KW-1133">Transmembrane helix</keyword>
<dbReference type="AlphaFoldDB" id="A0A518G1L4"/>
<dbReference type="Proteomes" id="UP000318017">
    <property type="component" value="Chromosome"/>
</dbReference>